<protein>
    <submittedName>
        <fullName evidence="1">Uncharacterized protein</fullName>
    </submittedName>
</protein>
<proteinExistence type="predicted"/>
<dbReference type="RefSeq" id="WP_209812982.1">
    <property type="nucleotide sequence ID" value="NZ_JAGGKT010000036.1"/>
</dbReference>
<sequence>MQIKVTMDSGKDYIVVMHIEDFVRMMKNQMGVVVNGFVKVSEGLVINPSHVASVEVIR</sequence>
<dbReference type="Proteomes" id="UP001519343">
    <property type="component" value="Unassembled WGS sequence"/>
</dbReference>
<evidence type="ECO:0000313" key="2">
    <source>
        <dbReference type="Proteomes" id="UP001519343"/>
    </source>
</evidence>
<dbReference type="EMBL" id="JAGGKT010000036">
    <property type="protein sequence ID" value="MBP1935018.1"/>
    <property type="molecule type" value="Genomic_DNA"/>
</dbReference>
<comment type="caution">
    <text evidence="1">The sequence shown here is derived from an EMBL/GenBank/DDBJ whole genome shotgun (WGS) entry which is preliminary data.</text>
</comment>
<keyword evidence="2" id="KW-1185">Reference proteome</keyword>
<accession>A0ABS4GXL4</accession>
<organism evidence="1 2">
    <name type="scientific">Ammoniphilus resinae</name>
    <dbReference type="NCBI Taxonomy" id="861532"/>
    <lineage>
        <taxon>Bacteria</taxon>
        <taxon>Bacillati</taxon>
        <taxon>Bacillota</taxon>
        <taxon>Bacilli</taxon>
        <taxon>Bacillales</taxon>
        <taxon>Paenibacillaceae</taxon>
        <taxon>Aneurinibacillus group</taxon>
        <taxon>Ammoniphilus</taxon>
    </lineage>
</organism>
<evidence type="ECO:0000313" key="1">
    <source>
        <dbReference type="EMBL" id="MBP1935018.1"/>
    </source>
</evidence>
<name>A0ABS4GXL4_9BACL</name>
<gene>
    <name evidence="1" type="ORF">J2Z37_005038</name>
</gene>
<reference evidence="1 2" key="1">
    <citation type="submission" date="2021-03" db="EMBL/GenBank/DDBJ databases">
        <title>Genomic Encyclopedia of Type Strains, Phase IV (KMG-IV): sequencing the most valuable type-strain genomes for metagenomic binning, comparative biology and taxonomic classification.</title>
        <authorList>
            <person name="Goeker M."/>
        </authorList>
    </citation>
    <scope>NUCLEOTIDE SEQUENCE [LARGE SCALE GENOMIC DNA]</scope>
    <source>
        <strain evidence="1 2">DSM 24738</strain>
    </source>
</reference>